<gene>
    <name evidence="1" type="ORF">GCM10010324_55980</name>
</gene>
<dbReference type="RefSeq" id="WP_268254436.1">
    <property type="nucleotide sequence ID" value="NZ_BMUT01000014.1"/>
</dbReference>
<dbReference type="EMBL" id="BMUT01000014">
    <property type="protein sequence ID" value="GGY01891.1"/>
    <property type="molecule type" value="Genomic_DNA"/>
</dbReference>
<accession>A0ABQ2Z456</accession>
<reference evidence="2" key="1">
    <citation type="journal article" date="2019" name="Int. J. Syst. Evol. Microbiol.">
        <title>The Global Catalogue of Microorganisms (GCM) 10K type strain sequencing project: providing services to taxonomists for standard genome sequencing and annotation.</title>
        <authorList>
            <consortium name="The Broad Institute Genomics Platform"/>
            <consortium name="The Broad Institute Genome Sequencing Center for Infectious Disease"/>
            <person name="Wu L."/>
            <person name="Ma J."/>
        </authorList>
    </citation>
    <scope>NUCLEOTIDE SEQUENCE [LARGE SCALE GENOMIC DNA]</scope>
    <source>
        <strain evidence="2">JCM 4586</strain>
    </source>
</reference>
<comment type="caution">
    <text evidence="1">The sequence shown here is derived from an EMBL/GenBank/DDBJ whole genome shotgun (WGS) entry which is preliminary data.</text>
</comment>
<keyword evidence="2" id="KW-1185">Reference proteome</keyword>
<sequence>MRSYPALLFALLAAVGNALATVLQRRAARTVPLARLRAAVTRTA</sequence>
<organism evidence="1 2">
    <name type="scientific">Streptomyces hiroshimensis</name>
    <dbReference type="NCBI Taxonomy" id="66424"/>
    <lineage>
        <taxon>Bacteria</taxon>
        <taxon>Bacillati</taxon>
        <taxon>Actinomycetota</taxon>
        <taxon>Actinomycetes</taxon>
        <taxon>Kitasatosporales</taxon>
        <taxon>Streptomycetaceae</taxon>
        <taxon>Streptomyces</taxon>
    </lineage>
</organism>
<name>A0ABQ2Z456_9ACTN</name>
<dbReference type="Proteomes" id="UP000659223">
    <property type="component" value="Unassembled WGS sequence"/>
</dbReference>
<proteinExistence type="predicted"/>
<evidence type="ECO:0000313" key="2">
    <source>
        <dbReference type="Proteomes" id="UP000659223"/>
    </source>
</evidence>
<evidence type="ECO:0000313" key="1">
    <source>
        <dbReference type="EMBL" id="GGY01891.1"/>
    </source>
</evidence>
<protein>
    <submittedName>
        <fullName evidence="1">Uncharacterized protein</fullName>
    </submittedName>
</protein>